<dbReference type="AlphaFoldDB" id="A0A0H2MSY7"/>
<dbReference type="EMBL" id="LAQL01000010">
    <property type="protein sequence ID" value="KLN59780.1"/>
    <property type="molecule type" value="Genomic_DNA"/>
</dbReference>
<organism evidence="1 2">
    <name type="scientific">Kiloniella spongiae</name>
    <dbReference type="NCBI Taxonomy" id="1489064"/>
    <lineage>
        <taxon>Bacteria</taxon>
        <taxon>Pseudomonadati</taxon>
        <taxon>Pseudomonadota</taxon>
        <taxon>Alphaproteobacteria</taxon>
        <taxon>Rhodospirillales</taxon>
        <taxon>Kiloniellaceae</taxon>
        <taxon>Kiloniella</taxon>
    </lineage>
</organism>
<evidence type="ECO:0000313" key="1">
    <source>
        <dbReference type="EMBL" id="KLN59780.1"/>
    </source>
</evidence>
<name>A0A0H2MSY7_9PROT</name>
<protein>
    <submittedName>
        <fullName evidence="1">Uncharacterized protein</fullName>
    </submittedName>
</protein>
<keyword evidence="2" id="KW-1185">Reference proteome</keyword>
<comment type="caution">
    <text evidence="1">The sequence shown here is derived from an EMBL/GenBank/DDBJ whole genome shotgun (WGS) entry which is preliminary data.</text>
</comment>
<proteinExistence type="predicted"/>
<accession>A0A0H2MSY7</accession>
<sequence>MIFSLSALFTPFAQASQHSPQMNGMHTIADNIGLENPLTTGDTCEECIGHSNTMTCLDRCVSMTTAILVDLPALKLALQPEPVHPHTELSRGLTPTVETFPPIDL</sequence>
<evidence type="ECO:0000313" key="2">
    <source>
        <dbReference type="Proteomes" id="UP000035444"/>
    </source>
</evidence>
<dbReference type="Proteomes" id="UP000035444">
    <property type="component" value="Unassembled WGS sequence"/>
</dbReference>
<dbReference type="STRING" id="1489064.WH96_15440"/>
<reference evidence="1 2" key="1">
    <citation type="submission" date="2015-03" db="EMBL/GenBank/DDBJ databases">
        <title>Genome Sequence of Kiloniella spongiae MEBiC09566, isolated from a marine sponge.</title>
        <authorList>
            <person name="Shao Z."/>
            <person name="Wang L."/>
            <person name="Li X."/>
        </authorList>
    </citation>
    <scope>NUCLEOTIDE SEQUENCE [LARGE SCALE GENOMIC DNA]</scope>
    <source>
        <strain evidence="1 2">MEBiC09566</strain>
    </source>
</reference>
<gene>
    <name evidence="1" type="ORF">WH96_15440</name>
</gene>